<gene>
    <name evidence="3" type="ORF">GmarT_26920</name>
</gene>
<keyword evidence="4" id="KW-1185">Reference proteome</keyword>
<evidence type="ECO:0000256" key="1">
    <source>
        <dbReference type="SAM" id="MobiDB-lite"/>
    </source>
</evidence>
<evidence type="ECO:0000313" key="4">
    <source>
        <dbReference type="Proteomes" id="UP000322887"/>
    </source>
</evidence>
<dbReference type="EMBL" id="CP042910">
    <property type="protein sequence ID" value="QEG16824.1"/>
    <property type="molecule type" value="Genomic_DNA"/>
</dbReference>
<dbReference type="RefSeq" id="WP_002648534.1">
    <property type="nucleotide sequence ID" value="NZ_CP042910.1"/>
</dbReference>
<evidence type="ECO:0000313" key="3">
    <source>
        <dbReference type="EMBL" id="QEG16824.1"/>
    </source>
</evidence>
<dbReference type="Proteomes" id="UP000322887">
    <property type="component" value="Chromosome"/>
</dbReference>
<dbReference type="Gene3D" id="1.50.10.20">
    <property type="match status" value="1"/>
</dbReference>
<sequence length="397" mass="44982">MSFTLRLSLLVLLCSSNLFFYGCSESEPSASQAPSITGMENLESPEELLPKVEQAIEIARQHYLASEEHSPWEIYHGMLAFRKDYQIKKDGKVVNALEWISSGPTFDNEPWFQKTEFGGRAHPYTKSNAFEGHKNQSLAILAMADVPLDHEFQTPDGPITVADIVANAQKEVQENEEVTWSLWGLVHYLGPDAVWEDKNGEEWHMDDLVYMQNATLSNESACGGTHALFALAYARNTYQNSGQRLRSYWLEADQKIQKHIEAAKAMQNLDGSFSYDYFFQKSASENFQERLETTGHTLEFLMMALPDDRLNEEWVRKAVSLLANDIINNKDEPVDYSALYHAIDGLVIYRNRMSPDRTAQLGSKSFPKQDQSKTDVKVLKPAVPPAIPELPELPPKQ</sequence>
<dbReference type="GeneID" id="98647245"/>
<dbReference type="PROSITE" id="PS51257">
    <property type="entry name" value="PROKAR_LIPOPROTEIN"/>
    <property type="match status" value="1"/>
</dbReference>
<feature type="region of interest" description="Disordered" evidence="1">
    <location>
        <begin position="358"/>
        <end position="397"/>
    </location>
</feature>
<feature type="chain" id="PRO_5047151946" description="Prenyltransferase and squalene oxidase repeat protein" evidence="2">
    <location>
        <begin position="21"/>
        <end position="397"/>
    </location>
</feature>
<evidence type="ECO:0000256" key="2">
    <source>
        <dbReference type="SAM" id="SignalP"/>
    </source>
</evidence>
<keyword evidence="2" id="KW-0732">Signal</keyword>
<organism evidence="3 4">
    <name type="scientific">Gimesia maris</name>
    <dbReference type="NCBI Taxonomy" id="122"/>
    <lineage>
        <taxon>Bacteria</taxon>
        <taxon>Pseudomonadati</taxon>
        <taxon>Planctomycetota</taxon>
        <taxon>Planctomycetia</taxon>
        <taxon>Planctomycetales</taxon>
        <taxon>Planctomycetaceae</taxon>
        <taxon>Gimesia</taxon>
    </lineage>
</organism>
<name>A0ABX5YME2_9PLAN</name>
<feature type="compositionally biased region" description="Polar residues" evidence="1">
    <location>
        <begin position="360"/>
        <end position="369"/>
    </location>
</feature>
<proteinExistence type="predicted"/>
<reference evidence="3 4" key="1">
    <citation type="submission" date="2019-08" db="EMBL/GenBank/DDBJ databases">
        <title>Deep-cultivation of Planctomycetes and their phenomic and genomic characterization uncovers novel biology.</title>
        <authorList>
            <person name="Wiegand S."/>
            <person name="Jogler M."/>
            <person name="Boedeker C."/>
            <person name="Pinto D."/>
            <person name="Vollmers J."/>
            <person name="Rivas-Marin E."/>
            <person name="Kohn T."/>
            <person name="Peeters S.H."/>
            <person name="Heuer A."/>
            <person name="Rast P."/>
            <person name="Oberbeckmann S."/>
            <person name="Bunk B."/>
            <person name="Jeske O."/>
            <person name="Meyerdierks A."/>
            <person name="Storesund J.E."/>
            <person name="Kallscheuer N."/>
            <person name="Luecker S."/>
            <person name="Lage O.M."/>
            <person name="Pohl T."/>
            <person name="Merkel B.J."/>
            <person name="Hornburger P."/>
            <person name="Mueller R.-W."/>
            <person name="Bruemmer F."/>
            <person name="Labrenz M."/>
            <person name="Spormann A.M."/>
            <person name="Op den Camp H."/>
            <person name="Overmann J."/>
            <person name="Amann R."/>
            <person name="Jetten M.S.M."/>
            <person name="Mascher T."/>
            <person name="Medema M.H."/>
            <person name="Devos D.P."/>
            <person name="Kaster A.-K."/>
            <person name="Ovreas L."/>
            <person name="Rohde M."/>
            <person name="Galperin M.Y."/>
            <person name="Jogler C."/>
        </authorList>
    </citation>
    <scope>NUCLEOTIDE SEQUENCE [LARGE SCALE GENOMIC DNA]</scope>
    <source>
        <strain evidence="3 4">DSM 8797</strain>
    </source>
</reference>
<evidence type="ECO:0008006" key="5">
    <source>
        <dbReference type="Google" id="ProtNLM"/>
    </source>
</evidence>
<feature type="signal peptide" evidence="2">
    <location>
        <begin position="1"/>
        <end position="20"/>
    </location>
</feature>
<accession>A0ABX5YME2</accession>
<feature type="compositionally biased region" description="Pro residues" evidence="1">
    <location>
        <begin position="382"/>
        <end position="397"/>
    </location>
</feature>
<protein>
    <recommendedName>
        <fullName evidence="5">Prenyltransferase and squalene oxidase repeat protein</fullName>
    </recommendedName>
</protein>